<dbReference type="AlphaFoldDB" id="A0A4P9WCC4"/>
<dbReference type="Pfam" id="PF07989">
    <property type="entry name" value="Cnn_1N"/>
    <property type="match status" value="1"/>
</dbReference>
<evidence type="ECO:0000259" key="5">
    <source>
        <dbReference type="Pfam" id="PF07989"/>
    </source>
</evidence>
<evidence type="ECO:0000313" key="7">
    <source>
        <dbReference type="Proteomes" id="UP000269721"/>
    </source>
</evidence>
<dbReference type="OrthoDB" id="10255000at2759"/>
<evidence type="ECO:0000256" key="2">
    <source>
        <dbReference type="ARBA" id="ARBA00022490"/>
    </source>
</evidence>
<name>A0A4P9WCC4_9FUNG</name>
<feature type="region of interest" description="Disordered" evidence="4">
    <location>
        <begin position="306"/>
        <end position="339"/>
    </location>
</feature>
<evidence type="ECO:0000256" key="4">
    <source>
        <dbReference type="SAM" id="MobiDB-lite"/>
    </source>
</evidence>
<gene>
    <name evidence="6" type="ORF">BDK51DRAFT_30636</name>
</gene>
<evidence type="ECO:0000313" key="6">
    <source>
        <dbReference type="EMBL" id="RKO88858.1"/>
    </source>
</evidence>
<feature type="compositionally biased region" description="Pro residues" evidence="4">
    <location>
        <begin position="426"/>
        <end position="449"/>
    </location>
</feature>
<reference evidence="7" key="1">
    <citation type="journal article" date="2018" name="Nat. Microbiol.">
        <title>Leveraging single-cell genomics to expand the fungal tree of life.</title>
        <authorList>
            <person name="Ahrendt S.R."/>
            <person name="Quandt C.A."/>
            <person name="Ciobanu D."/>
            <person name="Clum A."/>
            <person name="Salamov A."/>
            <person name="Andreopoulos B."/>
            <person name="Cheng J.F."/>
            <person name="Woyke T."/>
            <person name="Pelin A."/>
            <person name="Henrissat B."/>
            <person name="Reynolds N.K."/>
            <person name="Benny G.L."/>
            <person name="Smith M.E."/>
            <person name="James T.Y."/>
            <person name="Grigoriev I.V."/>
        </authorList>
    </citation>
    <scope>NUCLEOTIDE SEQUENCE [LARGE SCALE GENOMIC DNA]</scope>
</reference>
<proteinExistence type="predicted"/>
<keyword evidence="2" id="KW-0963">Cytoplasm</keyword>
<dbReference type="GO" id="GO:0020037">
    <property type="term" value="F:heme binding"/>
    <property type="evidence" value="ECO:0007669"/>
    <property type="project" value="InterPro"/>
</dbReference>
<dbReference type="GO" id="GO:0016705">
    <property type="term" value="F:oxidoreductase activity, acting on paired donors, with incorporation or reduction of molecular oxygen"/>
    <property type="evidence" value="ECO:0007669"/>
    <property type="project" value="InterPro"/>
</dbReference>
<dbReference type="InterPro" id="IPR036396">
    <property type="entry name" value="Cyt_P450_sf"/>
</dbReference>
<sequence length="773" mass="84951">MLPPIGSFSLPIVGETLVSLLDPGPVLAQNAVFLSGREGLSAFYDPLNVKRHGAEVGKFRKLVLNDQEAVPKMDGPAHCTRKAFLLAAHTPEWIDGYLNESADFQDKLVGLIKEAAADAGAGGRVALFPIIQKTYIKMLAKVWMGLEAGDEYITNVMAVSAGMQAKDALFATYADQLAEHRENSATFPHSALSALLAKQQHYELSDLMILTELHHFVSASSGLMAPVISAAIMDLASNPEALTRALAKADTHASLLPSVRMADIGSQLPFLAWMIKEAPRKYPPAPTADSNTREPEVAFTETAPYRLVPNMAAPPSSPSLEDLRDFSDDPFSLVPLTPGDPDDDDAFLLEGLLTEQTLDHAAAAAAACDARDQHDQDDDSNNMLEGFDDDSHIDIDADELSSNPPTRDAPSLSHDAEVSARATASPTPPLVPRPGQLPPTPHGAAPSPPTDVSLPIASADRSALPASPPSAGKPPQYSLNPILEEPSRDRDRDRFQFDVLQEDFDDSFARTDERPVSTNDVPVEDGDSPRALFADHGLKEIEQMMDELKKENFNLRLRIYHMTNDPSERPDGVTCIHEEALARERLETDQLFDEYRTAHTEMRARTEQLESEAADAAHELAELTAALAAAQRETESQSELLESANRELERIPTLDALCHRLREDRDSARKAFKDMQAATERLRAERTKAEEDAARARAESRATAEKLTAVEAVMERAKADFETERGAWREEVERVVESRVAEATKKRDVRIQRLNEEVDHLNKQLIESRPSTF</sequence>
<feature type="region of interest" description="Disordered" evidence="4">
    <location>
        <begin position="369"/>
        <end position="490"/>
    </location>
</feature>
<organism evidence="6 7">
    <name type="scientific">Blyttiomyces helicus</name>
    <dbReference type="NCBI Taxonomy" id="388810"/>
    <lineage>
        <taxon>Eukaryota</taxon>
        <taxon>Fungi</taxon>
        <taxon>Fungi incertae sedis</taxon>
        <taxon>Chytridiomycota</taxon>
        <taxon>Chytridiomycota incertae sedis</taxon>
        <taxon>Chytridiomycetes</taxon>
        <taxon>Chytridiomycetes incertae sedis</taxon>
        <taxon>Blyttiomyces</taxon>
    </lineage>
</organism>
<dbReference type="GO" id="GO:0004497">
    <property type="term" value="F:monooxygenase activity"/>
    <property type="evidence" value="ECO:0007669"/>
    <property type="project" value="InterPro"/>
</dbReference>
<dbReference type="EMBL" id="KZ996438">
    <property type="protein sequence ID" value="RKO88858.1"/>
    <property type="molecule type" value="Genomic_DNA"/>
</dbReference>
<dbReference type="SUPFAM" id="SSF48264">
    <property type="entry name" value="Cytochrome P450"/>
    <property type="match status" value="1"/>
</dbReference>
<dbReference type="InterPro" id="IPR001128">
    <property type="entry name" value="Cyt_P450"/>
</dbReference>
<dbReference type="InterPro" id="IPR012943">
    <property type="entry name" value="Cnn_1N"/>
</dbReference>
<feature type="region of interest" description="Disordered" evidence="4">
    <location>
        <begin position="506"/>
        <end position="529"/>
    </location>
</feature>
<dbReference type="Proteomes" id="UP000269721">
    <property type="component" value="Unassembled WGS sequence"/>
</dbReference>
<keyword evidence="3" id="KW-0175">Coiled coil</keyword>
<dbReference type="GO" id="GO:0005506">
    <property type="term" value="F:iron ion binding"/>
    <property type="evidence" value="ECO:0007669"/>
    <property type="project" value="InterPro"/>
</dbReference>
<feature type="domain" description="Centrosomin N-terminal motif 1" evidence="5">
    <location>
        <begin position="538"/>
        <end position="612"/>
    </location>
</feature>
<keyword evidence="7" id="KW-1185">Reference proteome</keyword>
<dbReference type="Gene3D" id="1.10.630.10">
    <property type="entry name" value="Cytochrome P450"/>
    <property type="match status" value="1"/>
</dbReference>
<accession>A0A4P9WCC4</accession>
<dbReference type="Pfam" id="PF00067">
    <property type="entry name" value="p450"/>
    <property type="match status" value="1"/>
</dbReference>
<comment type="subcellular location">
    <subcellularLocation>
        <location evidence="1">Cytoplasm</location>
    </subcellularLocation>
</comment>
<feature type="coiled-coil region" evidence="3">
    <location>
        <begin position="599"/>
        <end position="699"/>
    </location>
</feature>
<evidence type="ECO:0000256" key="3">
    <source>
        <dbReference type="SAM" id="Coils"/>
    </source>
</evidence>
<evidence type="ECO:0000256" key="1">
    <source>
        <dbReference type="ARBA" id="ARBA00004496"/>
    </source>
</evidence>
<protein>
    <submittedName>
        <fullName evidence="6">Cytochrome P450</fullName>
    </submittedName>
</protein>